<dbReference type="AlphaFoldDB" id="B9S052"/>
<name>B9S052_RICCO</name>
<keyword evidence="1" id="KW-0812">Transmembrane</keyword>
<accession>B9S052</accession>
<reference evidence="3" key="1">
    <citation type="journal article" date="2010" name="Nat. Biotechnol.">
        <title>Draft genome sequence of the oilseed species Ricinus communis.</title>
        <authorList>
            <person name="Chan A.P."/>
            <person name="Crabtree J."/>
            <person name="Zhao Q."/>
            <person name="Lorenzi H."/>
            <person name="Orvis J."/>
            <person name="Puiu D."/>
            <person name="Melake-Berhan A."/>
            <person name="Jones K.M."/>
            <person name="Redman J."/>
            <person name="Chen G."/>
            <person name="Cahoon E.B."/>
            <person name="Gedil M."/>
            <person name="Stanke M."/>
            <person name="Haas B.J."/>
            <person name="Wortman J.R."/>
            <person name="Fraser-Liggett C.M."/>
            <person name="Ravel J."/>
            <person name="Rabinowicz P.D."/>
        </authorList>
    </citation>
    <scope>NUCLEOTIDE SEQUENCE [LARGE SCALE GENOMIC DNA]</scope>
    <source>
        <strain evidence="3">cv. Hale</strain>
    </source>
</reference>
<evidence type="ECO:0000313" key="3">
    <source>
        <dbReference type="Proteomes" id="UP000008311"/>
    </source>
</evidence>
<dbReference type="Proteomes" id="UP000008311">
    <property type="component" value="Unassembled WGS sequence"/>
</dbReference>
<evidence type="ECO:0000256" key="1">
    <source>
        <dbReference type="SAM" id="Phobius"/>
    </source>
</evidence>
<gene>
    <name evidence="2" type="ORF">RCOM_1298460</name>
</gene>
<evidence type="ECO:0000313" key="2">
    <source>
        <dbReference type="EMBL" id="EEF42988.1"/>
    </source>
</evidence>
<sequence>MEALYPASDYLYYPPAGVFSFKEGNGGRLNAAGYLIGGGSTVAILLLFGLYVFLKKYSVSVACSCSVSNSHHVPDIESQL</sequence>
<protein>
    <submittedName>
        <fullName evidence="2">Uncharacterized protein</fullName>
    </submittedName>
</protein>
<dbReference type="EMBL" id="EQ973836">
    <property type="protein sequence ID" value="EEF42988.1"/>
    <property type="molecule type" value="Genomic_DNA"/>
</dbReference>
<keyword evidence="1" id="KW-1133">Transmembrane helix</keyword>
<dbReference type="InParanoid" id="B9S052"/>
<keyword evidence="3" id="KW-1185">Reference proteome</keyword>
<keyword evidence="1" id="KW-0472">Membrane</keyword>
<organism evidence="2 3">
    <name type="scientific">Ricinus communis</name>
    <name type="common">Castor bean</name>
    <dbReference type="NCBI Taxonomy" id="3988"/>
    <lineage>
        <taxon>Eukaryota</taxon>
        <taxon>Viridiplantae</taxon>
        <taxon>Streptophyta</taxon>
        <taxon>Embryophyta</taxon>
        <taxon>Tracheophyta</taxon>
        <taxon>Spermatophyta</taxon>
        <taxon>Magnoliopsida</taxon>
        <taxon>eudicotyledons</taxon>
        <taxon>Gunneridae</taxon>
        <taxon>Pentapetalae</taxon>
        <taxon>rosids</taxon>
        <taxon>fabids</taxon>
        <taxon>Malpighiales</taxon>
        <taxon>Euphorbiaceae</taxon>
        <taxon>Acalyphoideae</taxon>
        <taxon>Acalypheae</taxon>
        <taxon>Ricinus</taxon>
    </lineage>
</organism>
<proteinExistence type="predicted"/>
<feature type="transmembrane region" description="Helical" evidence="1">
    <location>
        <begin position="31"/>
        <end position="54"/>
    </location>
</feature>